<dbReference type="PROSITE" id="PS51672">
    <property type="entry name" value="ACT_LIKE"/>
    <property type="match status" value="2"/>
</dbReference>
<dbReference type="InterPro" id="IPR038110">
    <property type="entry name" value="TD_ACT-like_sf"/>
</dbReference>
<gene>
    <name evidence="11 13" type="primary">ilvA</name>
    <name evidence="13" type="ORF">PX653_24805</name>
</gene>
<evidence type="ECO:0000256" key="1">
    <source>
        <dbReference type="ARBA" id="ARBA00001274"/>
    </source>
</evidence>
<dbReference type="Pfam" id="PF00291">
    <property type="entry name" value="PALP"/>
    <property type="match status" value="1"/>
</dbReference>
<accession>A0ABY8B9J7</accession>
<evidence type="ECO:0000256" key="4">
    <source>
        <dbReference type="ARBA" id="ARBA00010869"/>
    </source>
</evidence>
<dbReference type="InterPro" id="IPR050147">
    <property type="entry name" value="Ser/Thr_Dehydratase"/>
</dbReference>
<dbReference type="NCBIfam" id="NF009130">
    <property type="entry name" value="PRK12483.1"/>
    <property type="match status" value="1"/>
</dbReference>
<evidence type="ECO:0000256" key="2">
    <source>
        <dbReference type="ARBA" id="ARBA00001933"/>
    </source>
</evidence>
<reference evidence="13 14" key="1">
    <citation type="submission" date="2023-02" db="EMBL/GenBank/DDBJ databases">
        <title>Gemone sequence of Telluria chitinolytica ACM 3522T.</title>
        <authorList>
            <person name="Frediansyah A."/>
            <person name="Miess H."/>
            <person name="Gross H."/>
        </authorList>
    </citation>
    <scope>NUCLEOTIDE SEQUENCE [LARGE SCALE GENOMIC DNA]</scope>
    <source>
        <strain evidence="13 14">ACM 3522</strain>
    </source>
</reference>
<keyword evidence="9 11" id="KW-0456">Lyase</keyword>
<dbReference type="EC" id="4.3.1.19" evidence="11"/>
<comment type="pathway">
    <text evidence="3 11">Amino-acid biosynthesis; L-isoleucine biosynthesis; 2-oxobutanoate from L-threonine: step 1/1.</text>
</comment>
<evidence type="ECO:0000256" key="5">
    <source>
        <dbReference type="ARBA" id="ARBA00022605"/>
    </source>
</evidence>
<evidence type="ECO:0000313" key="14">
    <source>
        <dbReference type="Proteomes" id="UP001216510"/>
    </source>
</evidence>
<organism evidence="13 14">
    <name type="scientific">Pseudoduganella chitinolytica</name>
    <dbReference type="NCBI Taxonomy" id="34070"/>
    <lineage>
        <taxon>Bacteria</taxon>
        <taxon>Pseudomonadati</taxon>
        <taxon>Pseudomonadota</taxon>
        <taxon>Betaproteobacteria</taxon>
        <taxon>Burkholderiales</taxon>
        <taxon>Oxalobacteraceae</taxon>
        <taxon>Telluria group</taxon>
        <taxon>Pseudoduganella</taxon>
    </lineage>
</organism>
<dbReference type="Proteomes" id="UP001216510">
    <property type="component" value="Chromosome"/>
</dbReference>
<dbReference type="SUPFAM" id="SSF55021">
    <property type="entry name" value="ACT-like"/>
    <property type="match status" value="1"/>
</dbReference>
<feature type="domain" description="ACT-like" evidence="12">
    <location>
        <begin position="337"/>
        <end position="408"/>
    </location>
</feature>
<comment type="cofactor">
    <cofactor evidence="2 11">
        <name>pyridoxal 5'-phosphate</name>
        <dbReference type="ChEBI" id="CHEBI:597326"/>
    </cofactor>
</comment>
<dbReference type="SUPFAM" id="SSF53686">
    <property type="entry name" value="Tryptophan synthase beta subunit-like PLP-dependent enzymes"/>
    <property type="match status" value="1"/>
</dbReference>
<dbReference type="InterPro" id="IPR005787">
    <property type="entry name" value="Thr_deHydtase_biosynth"/>
</dbReference>
<dbReference type="RefSeq" id="WP_277415313.1">
    <property type="nucleotide sequence ID" value="NZ_CP119083.1"/>
</dbReference>
<evidence type="ECO:0000256" key="6">
    <source>
        <dbReference type="ARBA" id="ARBA00022624"/>
    </source>
</evidence>
<comment type="function">
    <text evidence="11">Catalyzes the anaerobic formation of alpha-ketobutyrate and ammonia from threonine in a two-step reaction. The first step involved a dehydration of threonine and a production of enamine intermediates (aminocrotonate), which tautomerizes to its imine form (iminobutyrate). Both intermediates are unstable and short-lived. The second step is the nonenzymatic hydrolysis of the enamine/imine intermediates to form 2-ketobutyrate and free ammonia. In the low water environment of the cell, the second step is accelerated by RidA.</text>
</comment>
<evidence type="ECO:0000256" key="11">
    <source>
        <dbReference type="RuleBase" id="RU362012"/>
    </source>
</evidence>
<keyword evidence="6 11" id="KW-0412">Isoleucine biosynthesis</keyword>
<dbReference type="Gene3D" id="3.40.50.1100">
    <property type="match status" value="2"/>
</dbReference>
<keyword evidence="10 11" id="KW-0100">Branched-chain amino acid biosynthesis</keyword>
<name>A0ABY8B9J7_9BURK</name>
<dbReference type="InterPro" id="IPR001926">
    <property type="entry name" value="TrpB-like_PALP"/>
</dbReference>
<dbReference type="CDD" id="cd04907">
    <property type="entry name" value="ACT_ThrD-I_2"/>
    <property type="match status" value="1"/>
</dbReference>
<proteinExistence type="inferred from homology"/>
<evidence type="ECO:0000256" key="10">
    <source>
        <dbReference type="ARBA" id="ARBA00023304"/>
    </source>
</evidence>
<dbReference type="CDD" id="cd01562">
    <property type="entry name" value="Thr-dehyd"/>
    <property type="match status" value="1"/>
</dbReference>
<evidence type="ECO:0000256" key="3">
    <source>
        <dbReference type="ARBA" id="ARBA00004810"/>
    </source>
</evidence>
<feature type="domain" description="ACT-like" evidence="12">
    <location>
        <begin position="431"/>
        <end position="502"/>
    </location>
</feature>
<evidence type="ECO:0000256" key="7">
    <source>
        <dbReference type="ARBA" id="ARBA00022737"/>
    </source>
</evidence>
<dbReference type="GO" id="GO:0004794">
    <property type="term" value="F:threonine deaminase activity"/>
    <property type="evidence" value="ECO:0007669"/>
    <property type="project" value="UniProtKB-EC"/>
</dbReference>
<evidence type="ECO:0000313" key="13">
    <source>
        <dbReference type="EMBL" id="WEF32594.1"/>
    </source>
</evidence>
<keyword evidence="5 11" id="KW-0028">Amino-acid biosynthesis</keyword>
<dbReference type="Pfam" id="PF00585">
    <property type="entry name" value="Thr_dehydrat_C"/>
    <property type="match status" value="2"/>
</dbReference>
<keyword evidence="8 11" id="KW-0663">Pyridoxal phosphate</keyword>
<comment type="subunit">
    <text evidence="11">Homotetramer.</text>
</comment>
<dbReference type="InterPro" id="IPR036052">
    <property type="entry name" value="TrpB-like_PALP_sf"/>
</dbReference>
<evidence type="ECO:0000256" key="9">
    <source>
        <dbReference type="ARBA" id="ARBA00023239"/>
    </source>
</evidence>
<dbReference type="NCBIfam" id="NF006674">
    <property type="entry name" value="PRK09224.1"/>
    <property type="match status" value="1"/>
</dbReference>
<comment type="similarity">
    <text evidence="4 11">Belongs to the serine/threonine dehydratase family.</text>
</comment>
<dbReference type="EMBL" id="CP119083">
    <property type="protein sequence ID" value="WEF32594.1"/>
    <property type="molecule type" value="Genomic_DNA"/>
</dbReference>
<dbReference type="NCBIfam" id="TIGR01124">
    <property type="entry name" value="ilvA_2Cterm"/>
    <property type="match status" value="1"/>
</dbReference>
<dbReference type="PANTHER" id="PTHR48078">
    <property type="entry name" value="THREONINE DEHYDRATASE, MITOCHONDRIAL-RELATED"/>
    <property type="match status" value="1"/>
</dbReference>
<dbReference type="InterPro" id="IPR045865">
    <property type="entry name" value="ACT-like_dom_sf"/>
</dbReference>
<comment type="catalytic activity">
    <reaction evidence="1 11">
        <text>L-threonine = 2-oxobutanoate + NH4(+)</text>
        <dbReference type="Rhea" id="RHEA:22108"/>
        <dbReference type="ChEBI" id="CHEBI:16763"/>
        <dbReference type="ChEBI" id="CHEBI:28938"/>
        <dbReference type="ChEBI" id="CHEBI:57926"/>
        <dbReference type="EC" id="4.3.1.19"/>
    </reaction>
</comment>
<evidence type="ECO:0000259" key="12">
    <source>
        <dbReference type="PROSITE" id="PS51672"/>
    </source>
</evidence>
<keyword evidence="14" id="KW-1185">Reference proteome</keyword>
<keyword evidence="7" id="KW-0677">Repeat</keyword>
<protein>
    <recommendedName>
        <fullName evidence="11">L-threonine dehydratase</fullName>
        <ecNumber evidence="11">4.3.1.19</ecNumber>
    </recommendedName>
    <alternativeName>
        <fullName evidence="11">Threonine deaminase</fullName>
    </alternativeName>
</protein>
<sequence>MTIDYLKKILTARVYDVAAETPLELAPTLSQRYQNRIYFKREDMQDVFSFKVRGAYNKMANLTEAQLKRGVICASAGNHAQGVALSAARLNCRAVIAMPTTTPTVKIDAVKARGGDNVEIVLHGESYTDAYNHALILEQEQKLTFVHPFDDPDVIAGQGTIGMEILRQHSGPIHAIFCAIGGGGLISGVAAYVKQIRPDIRIVGVQSLDSDAMAKSLKAGERVTLPDVGLFSDGTAVRLVGEETFRLAQQYVDEIIIVDTDAICAAIKDVFTDTRSILEPAGALAIAGAKAYIERSQLTKNPISNETLVTIACGANMNFDRLRFVAERAELGEFREAVFAVTMAEQRGSFKRFCSLVGPRNVTEFNYRISDKDQAHVFVGVQIADRNESSALARRFEEHDFKTLDLTNDELAKTHLRHLVGGRSALAKDELLYRFEFPERPGALMRFLDSMAPNWNISLCHYRSQGGDVGRILIGLQVPPEEMGEFANFLATLGYRYWDETQNPVYKLFL</sequence>
<dbReference type="InterPro" id="IPR001721">
    <property type="entry name" value="TD_ACT-like"/>
</dbReference>
<dbReference type="Gene3D" id="3.40.1020.10">
    <property type="entry name" value="Biosynthetic Threonine Deaminase, Domain 3"/>
    <property type="match status" value="1"/>
</dbReference>
<dbReference type="CDD" id="cd04906">
    <property type="entry name" value="ACT_ThrD-I_1"/>
    <property type="match status" value="1"/>
</dbReference>
<dbReference type="PANTHER" id="PTHR48078:SF11">
    <property type="entry name" value="THREONINE DEHYDRATASE, MITOCHONDRIAL"/>
    <property type="match status" value="1"/>
</dbReference>
<evidence type="ECO:0000256" key="8">
    <source>
        <dbReference type="ARBA" id="ARBA00022898"/>
    </source>
</evidence>